<evidence type="ECO:0000256" key="2">
    <source>
        <dbReference type="ARBA" id="ARBA00022679"/>
    </source>
</evidence>
<dbReference type="InterPro" id="IPR029063">
    <property type="entry name" value="SAM-dependent_MTases_sf"/>
</dbReference>
<keyword evidence="3" id="KW-0949">S-adenosyl-L-methionine</keyword>
<evidence type="ECO:0000313" key="6">
    <source>
        <dbReference type="Proteomes" id="UP000053732"/>
    </source>
</evidence>
<dbReference type="InterPro" id="IPR036390">
    <property type="entry name" value="WH_DNA-bd_sf"/>
</dbReference>
<evidence type="ECO:0000256" key="3">
    <source>
        <dbReference type="ARBA" id="ARBA00022691"/>
    </source>
</evidence>
<sequence>MSHKSNDTLIETVGRTNLLALAEDITQKTKDITEYLQANGYPQPTLSADSVAHPETVEYVVLYGKLKRSLEDLKYLVEGPKRHFRELCCQGYELAAIQVALEFNFFEIVPLEGQISIEDLAEKAGVDLDRTNRIVRLLVTEFIFQEPTLGYIAHSPSSYLLHVDEEIRSTVHYTLDEMLKAASATADNVKSSPLKYDSALTPFTTRHGIPIFNFYEKDTQRSIRFAKAMAGWSKLNLNINALKEAFPWNELKGTVVDVGGGSGKVSVTLAESFPDLKFIVQDSVDMHVAGQSLLTDETRDRVSFMQHSFFNPQPVGDAAAFILRACALNWSDSDVVTMFRSLVPGLERSEPTTPLLINDLVLPPQGTLTRDFERGLRQIDLIMLVGFGGKLRTQSEFAALLKEADERYEIRNFYPEGLMGLLEVYLRR</sequence>
<keyword evidence="2 5" id="KW-0808">Transferase</keyword>
<evidence type="ECO:0000259" key="4">
    <source>
        <dbReference type="Pfam" id="PF00891"/>
    </source>
</evidence>
<dbReference type="SUPFAM" id="SSF46785">
    <property type="entry name" value="Winged helix' DNA-binding domain"/>
    <property type="match status" value="1"/>
</dbReference>
<dbReference type="GO" id="GO:0008171">
    <property type="term" value="F:O-methyltransferase activity"/>
    <property type="evidence" value="ECO:0007669"/>
    <property type="project" value="InterPro"/>
</dbReference>
<dbReference type="Pfam" id="PF00891">
    <property type="entry name" value="Methyltransf_2"/>
    <property type="match status" value="1"/>
</dbReference>
<gene>
    <name evidence="5" type="ORF">PCAMFM013_S026g000079</name>
</gene>
<dbReference type="AlphaFoldDB" id="A0A0G4PPA3"/>
<keyword evidence="1 5" id="KW-0489">Methyltransferase</keyword>
<organism evidence="5 6">
    <name type="scientific">Penicillium camemberti (strain FM 013)</name>
    <dbReference type="NCBI Taxonomy" id="1429867"/>
    <lineage>
        <taxon>Eukaryota</taxon>
        <taxon>Fungi</taxon>
        <taxon>Dikarya</taxon>
        <taxon>Ascomycota</taxon>
        <taxon>Pezizomycotina</taxon>
        <taxon>Eurotiomycetes</taxon>
        <taxon>Eurotiomycetidae</taxon>
        <taxon>Eurotiales</taxon>
        <taxon>Aspergillaceae</taxon>
        <taxon>Penicillium</taxon>
    </lineage>
</organism>
<dbReference type="GO" id="GO:0032259">
    <property type="term" value="P:methylation"/>
    <property type="evidence" value="ECO:0007669"/>
    <property type="project" value="UniProtKB-KW"/>
</dbReference>
<dbReference type="GO" id="GO:0044550">
    <property type="term" value="P:secondary metabolite biosynthetic process"/>
    <property type="evidence" value="ECO:0007669"/>
    <property type="project" value="UniProtKB-ARBA"/>
</dbReference>
<dbReference type="Gene3D" id="3.40.50.150">
    <property type="entry name" value="Vaccinia Virus protein VP39"/>
    <property type="match status" value="1"/>
</dbReference>
<dbReference type="EMBL" id="HG793159">
    <property type="protein sequence ID" value="CRL28214.1"/>
    <property type="molecule type" value="Genomic_DNA"/>
</dbReference>
<evidence type="ECO:0000313" key="5">
    <source>
        <dbReference type="EMBL" id="CRL28214.1"/>
    </source>
</evidence>
<protein>
    <submittedName>
        <fullName evidence="5">O-methyltransferase, family 2</fullName>
    </submittedName>
</protein>
<evidence type="ECO:0000256" key="1">
    <source>
        <dbReference type="ARBA" id="ARBA00022603"/>
    </source>
</evidence>
<dbReference type="PANTHER" id="PTHR43712">
    <property type="entry name" value="PUTATIVE (AFU_ORTHOLOGUE AFUA_4G14580)-RELATED"/>
    <property type="match status" value="1"/>
</dbReference>
<feature type="domain" description="O-methyltransferase C-terminal" evidence="4">
    <location>
        <begin position="201"/>
        <end position="404"/>
    </location>
</feature>
<accession>A0A0G4PPA3</accession>
<dbReference type="Gene3D" id="1.10.10.10">
    <property type="entry name" value="Winged helix-like DNA-binding domain superfamily/Winged helix DNA-binding domain"/>
    <property type="match status" value="1"/>
</dbReference>
<dbReference type="STRING" id="1429867.A0A0G4PPA3"/>
<dbReference type="InterPro" id="IPR036388">
    <property type="entry name" value="WH-like_DNA-bd_sf"/>
</dbReference>
<dbReference type="InterPro" id="IPR016461">
    <property type="entry name" value="COMT-like"/>
</dbReference>
<dbReference type="Proteomes" id="UP000053732">
    <property type="component" value="Unassembled WGS sequence"/>
</dbReference>
<name>A0A0G4PPA3_PENC3</name>
<reference evidence="5 6" key="1">
    <citation type="journal article" date="2014" name="Nat. Commun.">
        <title>Multiple recent horizontal transfers of a large genomic region in cheese making fungi.</title>
        <authorList>
            <person name="Cheeseman K."/>
            <person name="Ropars J."/>
            <person name="Renault P."/>
            <person name="Dupont J."/>
            <person name="Gouzy J."/>
            <person name="Branca A."/>
            <person name="Abraham A.L."/>
            <person name="Ceppi M."/>
            <person name="Conseiller E."/>
            <person name="Debuchy R."/>
            <person name="Malagnac F."/>
            <person name="Goarin A."/>
            <person name="Silar P."/>
            <person name="Lacoste S."/>
            <person name="Sallet E."/>
            <person name="Bensimon A."/>
            <person name="Giraud T."/>
            <person name="Brygoo Y."/>
        </authorList>
    </citation>
    <scope>NUCLEOTIDE SEQUENCE [LARGE SCALE GENOMIC DNA]</scope>
    <source>
        <strain evidence="6">FM 013</strain>
    </source>
</reference>
<dbReference type="PANTHER" id="PTHR43712:SF12">
    <property type="entry name" value="STERIGMATOCYSTIN 8-O-METHYLTRANSFERASE"/>
    <property type="match status" value="1"/>
</dbReference>
<dbReference type="InterPro" id="IPR001077">
    <property type="entry name" value="COMT_C"/>
</dbReference>
<dbReference type="PROSITE" id="PS51683">
    <property type="entry name" value="SAM_OMT_II"/>
    <property type="match status" value="1"/>
</dbReference>
<keyword evidence="6" id="KW-1185">Reference proteome</keyword>
<dbReference type="SUPFAM" id="SSF53335">
    <property type="entry name" value="S-adenosyl-L-methionine-dependent methyltransferases"/>
    <property type="match status" value="1"/>
</dbReference>
<proteinExistence type="predicted"/>